<keyword evidence="1" id="KW-0472">Membrane</keyword>
<proteinExistence type="predicted"/>
<evidence type="ECO:0000313" key="3">
    <source>
        <dbReference type="Proteomes" id="UP000194469"/>
    </source>
</evidence>
<feature type="transmembrane region" description="Helical" evidence="1">
    <location>
        <begin position="45"/>
        <end position="66"/>
    </location>
</feature>
<organism evidence="2 3">
    <name type="scientific">Sphingopyxis terrae subsp. ummariensis</name>
    <dbReference type="NCBI Taxonomy" id="429001"/>
    <lineage>
        <taxon>Bacteria</taxon>
        <taxon>Pseudomonadati</taxon>
        <taxon>Pseudomonadota</taxon>
        <taxon>Alphaproteobacteria</taxon>
        <taxon>Sphingomonadales</taxon>
        <taxon>Sphingomonadaceae</taxon>
        <taxon>Sphingopyxis</taxon>
    </lineage>
</organism>
<evidence type="ECO:0000313" key="2">
    <source>
        <dbReference type="EMBL" id="SMQ58757.1"/>
    </source>
</evidence>
<name>A0A1Y6E801_9SPHN</name>
<sequence length="181" mass="19553">MLFLAFAVVAFVVAGLMYDDAHAPPPPPVPLAGGLWPAPAPRRDPLAPLHMIVLIGAGCGCLFYAARHGRRAATARVAVRIENGRLYSDLLHDAGIGSLDARDITQLLVDRADRFPGDLSVSVGLGARFRHGLYLAYRTDQGPGVLRLMDNDVDGGTEQLRRFAAYLEAWRKPAADQARQA</sequence>
<evidence type="ECO:0000256" key="1">
    <source>
        <dbReference type="SAM" id="Phobius"/>
    </source>
</evidence>
<keyword evidence="1" id="KW-1133">Transmembrane helix</keyword>
<dbReference type="AlphaFoldDB" id="A0A1Y6E801"/>
<keyword evidence="3" id="KW-1185">Reference proteome</keyword>
<accession>A0A1Y6E801</accession>
<protein>
    <submittedName>
        <fullName evidence="2">Uncharacterized protein</fullName>
    </submittedName>
</protein>
<dbReference type="Proteomes" id="UP000194469">
    <property type="component" value="Unassembled WGS sequence"/>
</dbReference>
<dbReference type="EMBL" id="FXWL01000001">
    <property type="protein sequence ID" value="SMQ58757.1"/>
    <property type="molecule type" value="Genomic_DNA"/>
</dbReference>
<keyword evidence="1" id="KW-0812">Transmembrane</keyword>
<reference evidence="3" key="1">
    <citation type="submission" date="2017-04" db="EMBL/GenBank/DDBJ databases">
        <authorList>
            <person name="Varghese N."/>
            <person name="Submissions S."/>
        </authorList>
    </citation>
    <scope>NUCLEOTIDE SEQUENCE [LARGE SCALE GENOMIC DNA]</scope>
    <source>
        <strain evidence="3">UI2</strain>
    </source>
</reference>
<gene>
    <name evidence="2" type="ORF">SAMN06295984_0168</name>
</gene>